<gene>
    <name evidence="2" type="ORF">BU16DRAFT_523034</name>
</gene>
<dbReference type="Pfam" id="PF12937">
    <property type="entry name" value="F-box-like"/>
    <property type="match status" value="1"/>
</dbReference>
<reference evidence="2" key="1">
    <citation type="journal article" date="2020" name="Stud. Mycol.">
        <title>101 Dothideomycetes genomes: a test case for predicting lifestyles and emergence of pathogens.</title>
        <authorList>
            <person name="Haridas S."/>
            <person name="Albert R."/>
            <person name="Binder M."/>
            <person name="Bloem J."/>
            <person name="Labutti K."/>
            <person name="Salamov A."/>
            <person name="Andreopoulos B."/>
            <person name="Baker S."/>
            <person name="Barry K."/>
            <person name="Bills G."/>
            <person name="Bluhm B."/>
            <person name="Cannon C."/>
            <person name="Castanera R."/>
            <person name="Culley D."/>
            <person name="Daum C."/>
            <person name="Ezra D."/>
            <person name="Gonzalez J."/>
            <person name="Henrissat B."/>
            <person name="Kuo A."/>
            <person name="Liang C."/>
            <person name="Lipzen A."/>
            <person name="Lutzoni F."/>
            <person name="Magnuson J."/>
            <person name="Mondo S."/>
            <person name="Nolan M."/>
            <person name="Ohm R."/>
            <person name="Pangilinan J."/>
            <person name="Park H.-J."/>
            <person name="Ramirez L."/>
            <person name="Alfaro M."/>
            <person name="Sun H."/>
            <person name="Tritt A."/>
            <person name="Yoshinaga Y."/>
            <person name="Zwiers L.-H."/>
            <person name="Turgeon B."/>
            <person name="Goodwin S."/>
            <person name="Spatafora J."/>
            <person name="Crous P."/>
            <person name="Grigoriev I."/>
        </authorList>
    </citation>
    <scope>NUCLEOTIDE SEQUENCE</scope>
    <source>
        <strain evidence="2">CBS 269.34</strain>
    </source>
</reference>
<sequence>MDNPLNVAHAFRQLPSSTARAVALDALINELNHTEWRQMLARLGGETFWFDIVGSLPVEIVIQVFSYLDISTPFQLQRVSRRWQTVLSSPDVLRGLICLLGYDSGLPAGLRLPGQSPDVDQDYLHCRKTAEYVHRFQAGVLARSIMIDLPPGAACSVTYSSFEDTIAWPKHDACAVTVLNLRSGKLLSFTGEARETITEIALSDQLVVFFTFTGVWYAGDIVTGQRKSFRLPSAHIPVFSCRGRTIAGVMRYENGYDEHVAYIWDFDTQKCRTFDLRTPRHSSSEPDPTGEAIAVSPPLAMLVDPTSESVLICSRLASRSDSLCSDALLYHRYSYTGVLIRSGSMNDIPKMSPPVYFKPVDRRGRFKLYFRTKTLAESQADPGEYCLTYDESEDHFGHPNTRSIGYRRDAWWLGAHYRIDYAHRVPVPEPSLGCVLNSMAFRCLHELRYNEYEWFQEHDPLQLNDSFLALTGRRFIRIWAFDKDFSFEDIPPFDRVSTLEGVTFF</sequence>
<evidence type="ECO:0000313" key="3">
    <source>
        <dbReference type="Proteomes" id="UP000799750"/>
    </source>
</evidence>
<protein>
    <recommendedName>
        <fullName evidence="1">F-box domain-containing protein</fullName>
    </recommendedName>
</protein>
<dbReference type="AlphaFoldDB" id="A0A6A6R9T3"/>
<dbReference type="PROSITE" id="PS50181">
    <property type="entry name" value="FBOX"/>
    <property type="match status" value="1"/>
</dbReference>
<dbReference type="Gene3D" id="1.20.1280.50">
    <property type="match status" value="1"/>
</dbReference>
<evidence type="ECO:0000259" key="1">
    <source>
        <dbReference type="PROSITE" id="PS50181"/>
    </source>
</evidence>
<evidence type="ECO:0000313" key="2">
    <source>
        <dbReference type="EMBL" id="KAF2500227.1"/>
    </source>
</evidence>
<dbReference type="InterPro" id="IPR001810">
    <property type="entry name" value="F-box_dom"/>
</dbReference>
<keyword evidence="3" id="KW-1185">Reference proteome</keyword>
<dbReference type="SUPFAM" id="SSF81383">
    <property type="entry name" value="F-box domain"/>
    <property type="match status" value="1"/>
</dbReference>
<dbReference type="EMBL" id="MU004183">
    <property type="protein sequence ID" value="KAF2500227.1"/>
    <property type="molecule type" value="Genomic_DNA"/>
</dbReference>
<dbReference type="Proteomes" id="UP000799750">
    <property type="component" value="Unassembled WGS sequence"/>
</dbReference>
<proteinExistence type="predicted"/>
<name>A0A6A6R9T3_9PEZI</name>
<organism evidence="2 3">
    <name type="scientific">Lophium mytilinum</name>
    <dbReference type="NCBI Taxonomy" id="390894"/>
    <lineage>
        <taxon>Eukaryota</taxon>
        <taxon>Fungi</taxon>
        <taxon>Dikarya</taxon>
        <taxon>Ascomycota</taxon>
        <taxon>Pezizomycotina</taxon>
        <taxon>Dothideomycetes</taxon>
        <taxon>Pleosporomycetidae</taxon>
        <taxon>Mytilinidiales</taxon>
        <taxon>Mytilinidiaceae</taxon>
        <taxon>Lophium</taxon>
    </lineage>
</organism>
<dbReference type="SUPFAM" id="SSF50998">
    <property type="entry name" value="Quinoprotein alcohol dehydrogenase-like"/>
    <property type="match status" value="1"/>
</dbReference>
<accession>A0A6A6R9T3</accession>
<dbReference type="InterPro" id="IPR011047">
    <property type="entry name" value="Quinoprotein_ADH-like_sf"/>
</dbReference>
<dbReference type="OrthoDB" id="3919924at2759"/>
<feature type="domain" description="F-box" evidence="1">
    <location>
        <begin position="50"/>
        <end position="96"/>
    </location>
</feature>
<dbReference type="SMART" id="SM00256">
    <property type="entry name" value="FBOX"/>
    <property type="match status" value="1"/>
</dbReference>
<dbReference type="InterPro" id="IPR036047">
    <property type="entry name" value="F-box-like_dom_sf"/>
</dbReference>